<feature type="signal peptide" evidence="1">
    <location>
        <begin position="1"/>
        <end position="23"/>
    </location>
</feature>
<accession>A0A2K8NXS0</accession>
<protein>
    <recommendedName>
        <fullName evidence="4">Lipoprotein</fullName>
    </recommendedName>
</protein>
<dbReference type="RefSeq" id="WP_024863866.1">
    <property type="nucleotide sequence ID" value="NZ_CP024965.1"/>
</dbReference>
<feature type="chain" id="PRO_5014836686" description="Lipoprotein" evidence="1">
    <location>
        <begin position="24"/>
        <end position="758"/>
    </location>
</feature>
<gene>
    <name evidence="2" type="ORF">ESOMN_v1c02510</name>
</gene>
<dbReference type="Proteomes" id="UP000232230">
    <property type="component" value="Chromosome"/>
</dbReference>
<dbReference type="NCBIfam" id="NF038029">
    <property type="entry name" value="LP_plasma"/>
    <property type="match status" value="1"/>
</dbReference>
<evidence type="ECO:0000256" key="1">
    <source>
        <dbReference type="SAM" id="SignalP"/>
    </source>
</evidence>
<keyword evidence="1" id="KW-0732">Signal</keyword>
<dbReference type="PROSITE" id="PS51257">
    <property type="entry name" value="PROKAR_LIPOPROTEIN"/>
    <property type="match status" value="1"/>
</dbReference>
<dbReference type="KEGG" id="esx:ESOMN_v1c02510"/>
<dbReference type="EMBL" id="CP024965">
    <property type="protein sequence ID" value="ATZ18635.1"/>
    <property type="molecule type" value="Genomic_DNA"/>
</dbReference>
<evidence type="ECO:0000313" key="2">
    <source>
        <dbReference type="EMBL" id="ATZ18635.1"/>
    </source>
</evidence>
<sequence length="758" mass="84067">MKKLLTFLGSFALISATAGVVVACGNNQSIKRFDTLTLEKELRDKILNQIKGDKDFSTTNFDIFNQIDIKTAMMNLVNDKISKLYYEQQQKKQSTNLKLKGFDQKIYDQKINEISANIAGDKLFYEYTSAIIDGKAAKKESELFEKKLGINPSNLQKNDTENEDKYTVWFSKGGENDSYSLWRMANEYISKDASTEIKKPKLPSIEELEAGKFVVLFKAEKNKVELNNAELASLGKFTLGQEKATGTDTKVLGIDENNINYLNGVEALQYRFQEYFNSEIKAKIYDSVLAISYLDAQMWRTSSDANKPGLFFDKNSPVAKKVQTWSQEDGYKSNIKMVWSFTMKDQATAASVWSSIKNNLDNNGNIKDTNVTSLKSLFDTMLDIGDKNNTAAGTDPYLGISGFNGFVANDGETIKSVDGNLIIAQDAYAAVNKANGPAILSKGNYGEGYNSNIKNSKDFYLVLPLYMIDLLHDKNNSYTNGQKTEIEVDATGVKNLDASKINDIKALLPNLEDLKIKVDGVVYTQQKALDVFKDWTQINKPNTAGFIDGNGKSTIGMPQGATSVSLIGSVDNTHDNTYGNIAFNAKVNLGVLANTPTSTDTIKFTKEDDNTIVEVTPSDANKVGKVVTIGNIKLSFDSGNSANLITVDGLDTNNKTAGYKINLGNNESFPDSLVQSGNFDFYKSNSSSLDIQSLTSDKKWNILRELQYIAAKDENNIEQAKVTIYPQFITNNDILYNELYNTISKYLRDDIFSNGSSD</sequence>
<evidence type="ECO:0008006" key="4">
    <source>
        <dbReference type="Google" id="ProtNLM"/>
    </source>
</evidence>
<proteinExistence type="predicted"/>
<dbReference type="NCBIfam" id="NF045726">
    <property type="entry name" value="XXplasma_LP"/>
    <property type="match status" value="1"/>
</dbReference>
<dbReference type="AlphaFoldDB" id="A0A2K8NXS0"/>
<name>A0A2K8NXS0_9MOLU</name>
<evidence type="ECO:0000313" key="3">
    <source>
        <dbReference type="Proteomes" id="UP000232230"/>
    </source>
</evidence>
<dbReference type="InterPro" id="IPR054816">
    <property type="entry name" value="Lipoprotein_mollicutes-type_CS"/>
</dbReference>
<reference evidence="2 3" key="1">
    <citation type="submission" date="2017-11" db="EMBL/GenBank/DDBJ databases">
        <title>Genome sequence of Entomoplasma somnilux PYAN-1 (ATCC 49194).</title>
        <authorList>
            <person name="Lo W.-S."/>
            <person name="Gasparich G.E."/>
            <person name="Kuo C.-H."/>
        </authorList>
    </citation>
    <scope>NUCLEOTIDE SEQUENCE [LARGE SCALE GENOMIC DNA]</scope>
    <source>
        <strain evidence="2 3">PYAN-1</strain>
    </source>
</reference>
<organism evidence="2 3">
    <name type="scientific">Williamsoniiplasma somnilux</name>
    <dbReference type="NCBI Taxonomy" id="215578"/>
    <lineage>
        <taxon>Bacteria</taxon>
        <taxon>Bacillati</taxon>
        <taxon>Mycoplasmatota</taxon>
        <taxon>Mollicutes</taxon>
        <taxon>Entomoplasmatales</taxon>
        <taxon>Williamsoniiplasma</taxon>
    </lineage>
</organism>
<keyword evidence="3" id="KW-1185">Reference proteome</keyword>